<feature type="compositionally biased region" description="Polar residues" evidence="1">
    <location>
        <begin position="1647"/>
        <end position="1665"/>
    </location>
</feature>
<feature type="region of interest" description="Disordered" evidence="1">
    <location>
        <begin position="252"/>
        <end position="282"/>
    </location>
</feature>
<feature type="region of interest" description="Disordered" evidence="1">
    <location>
        <begin position="1036"/>
        <end position="1055"/>
    </location>
</feature>
<feature type="region of interest" description="Disordered" evidence="1">
    <location>
        <begin position="105"/>
        <end position="128"/>
    </location>
</feature>
<feature type="compositionally biased region" description="Low complexity" evidence="1">
    <location>
        <begin position="1792"/>
        <end position="1817"/>
    </location>
</feature>
<dbReference type="RefSeq" id="XP_018538785.1">
    <property type="nucleotide sequence ID" value="XM_018683269.2"/>
</dbReference>
<feature type="region of interest" description="Disordered" evidence="1">
    <location>
        <begin position="608"/>
        <end position="644"/>
    </location>
</feature>
<sequence length="2011" mass="215288">MLMEVSYSNGLEPDLSQQYPPPLLPKPGKDNARLQKLKKKRAKKKGSLSQTPIPFRSCLSPVNEASTDLEHSDQSSPPRTPDSAYIADSSVSGFPFASLYNHAESAFPHPQSSPYGQTGSFPSQSHTAQIRISEDQVAPLYECSSFLFDDVTPLTMPPLSSPPEQVPAPPLSSALNLNMTPNSHGSVTTVSPVAVSQASPKISTHSLTLSPAALNCGPGLAPSQIADLPPVPVLLSLSNTQTQPFIPSQRETNTISKDTPQSQMSPWTTRTTSNGTFVPSQMSPEMTASKISLVEAVKESRPDTPQTRIYTSKATFYEISKPPSIQDLTVINPAYQGASLSAIYREKTAVSVVKSDQKLFVSRTQSGRPKTPSCTPAQVYTPAFEISKPNPLLFAASPAFNCSQDLQAPSVPTEIKNKSAIQTSGKSKPPAATEELMPTDVNNITSIRQASNYREIEVQHTQRSTVNLSVANSVLYHRENSASSINTLESTEPITPKLKAEQAIEAEALSLPKVPTFLSVPKTSYPNPTPVISMQAPTSPSPLSSTNRPPVFEARKSLSSLLETQMSLAASKPKSRSTYYGLTPAEYVAYGGIRSVGSHHSPVPFRVDERSSNKAQSEVAVDVPHISKSEATKQPNGHQDLPPSMELSAAHSLEPLSSPKDSEHPAERIVTCSKDVFEESRSEAHSIGIQSLKTSSMDTIKPEFPLGLAQKTMQQSTSDVPTPKASYSEAPIPMPKAGEVHTQSAALLSVEATLNTTPCLTDSSGLLSSSSPLVKVDSDTGTQYSAKGIDARENLEKTLTKEESKVTNAKQQSGLIEIAPVQPYQTAGSPSKANGFSVQFTAKPSHKNLVVHPLSTDLDPKFSGSAIINGSFNTGIQQATKLVSETPLHSKVATETILPKQREEVNQQIKVSSEVILPSKTNVVNILPAMAANIGYSILTNISTEPQFSNMFSKEPLDTNSGSMLPHEPVTASICSAQSSICTVSAAEQSTKFTQQVRAETLIYSPSQTAENKIHFPGASLSLISSQAPTVLNPSPVNTTPLSKPTTDTKLPGPSVIATKLPSFSDIKFPAETDASNVPTKETQKPNKNGENVFVNTPSSIGSSSQIKVVQGANFYINSSRPIVEITQTTETTLNIPAKDAILSNQANIEDKRPISINGKTNRLGTSTKVDTTQYPQLTNGRVGLETGNIQAEHFPNIPIRAENIKTKIASSLSKGNVALTTPSSETNLYNKPCAGTVSQSPGQPGGVEAVLPAAKSAQSNKSSLDSSGHSIPTIEIKVNNRLHTETILPMITDPTVSSKPTLNTVQVSRPTVPSSPTMGHVTPKSPQLRSESSATKQPTDVIPVSGSITQSRVYAKADSKQFANLATEERSSVTSAPQITNKTAIKEQSPFIQPITEKKSLASHTTKTKHSVTSCTEMTTSISTGYNTANISNINVEQQTITMPGHIKLPEDNVQTPALIASSQTGVKPFWQSLTEMKKSKDTNTHAVNSQTPSNPVLSNYAATNIQPLNEAIRDFKAPLSPATVTKPWTATRASPLPEPRWTCTPTLPRCSQTPVPVNQTTETKPSSVIKKDKTNPPIVPLQNNPPTSTVQPSAKSLTENKSKPDIKSPTTKDTSVPEVKVHSQTQQVKNTASNSIKEGKLSPLQIETSASIHSTDPVLTSKPTLKAKPPTKQVASRPSSATVETKPSVVKTESPPNLVQISLHTSNVQPSTEPPVQSISPAKPATDTVMKPSIVKAAVIDSATPASLPQASVSVKAPSPNRGTSPPSQQKVGLKDKDVLKTKTTSALTEAPAAEPSTKSATSTASSTADKTVVTPPSSAEPKAAQKPKSLKGKLSGWTRLKKHMVVEPEEPTFPEPEAKSQVGASGNNEETHQSGGDMLSADHCANQDVVKNKEGPKALKMWDALLFQMFSTKERIIQQLNASKKDSDKKKASKDNQAEVPSFVNRLPILLYSPRFDARKLKEAAEKPLTKIAAVFEKGLIKRKCQEEERKDFNRKARGFGSAKATDM</sequence>
<dbReference type="Proteomes" id="UP000694890">
    <property type="component" value="Linkage group LG2"/>
</dbReference>
<dbReference type="PANTHER" id="PTHR38004:SF1">
    <property type="entry name" value="PROLINE-RICH PROTEIN 33"/>
    <property type="match status" value="1"/>
</dbReference>
<feature type="compositionally biased region" description="Polar residues" evidence="1">
    <location>
        <begin position="1763"/>
        <end position="1772"/>
    </location>
</feature>
<feature type="region of interest" description="Disordered" evidence="1">
    <location>
        <begin position="1528"/>
        <end position="1730"/>
    </location>
</feature>
<protein>
    <submittedName>
        <fullName evidence="3">Mucin-17 isoform X1</fullName>
    </submittedName>
</protein>
<dbReference type="GeneID" id="108887755"/>
<reference evidence="3" key="1">
    <citation type="submission" date="2025-08" db="UniProtKB">
        <authorList>
            <consortium name="RefSeq"/>
        </authorList>
    </citation>
    <scope>IDENTIFICATION</scope>
    <source>
        <tissue evidence="3">Brain</tissue>
    </source>
</reference>
<feature type="region of interest" description="Disordered" evidence="1">
    <location>
        <begin position="1"/>
        <end position="87"/>
    </location>
</feature>
<feature type="region of interest" description="Disordered" evidence="1">
    <location>
        <begin position="1307"/>
        <end position="1342"/>
    </location>
</feature>
<gene>
    <name evidence="3" type="primary">LOC108887755</name>
</gene>
<feature type="compositionally biased region" description="Polar residues" evidence="1">
    <location>
        <begin position="1036"/>
        <end position="1049"/>
    </location>
</feature>
<feature type="compositionally biased region" description="Polar residues" evidence="1">
    <location>
        <begin position="1696"/>
        <end position="1722"/>
    </location>
</feature>
<feature type="region of interest" description="Disordered" evidence="1">
    <location>
        <begin position="1990"/>
        <end position="2011"/>
    </location>
</feature>
<evidence type="ECO:0000313" key="3">
    <source>
        <dbReference type="RefSeq" id="XP_018538785.1"/>
    </source>
</evidence>
<accession>A0AAJ7PU36</accession>
<evidence type="ECO:0000313" key="2">
    <source>
        <dbReference type="Proteomes" id="UP000694890"/>
    </source>
</evidence>
<feature type="compositionally biased region" description="Polar residues" evidence="1">
    <location>
        <begin position="1545"/>
        <end position="1568"/>
    </location>
</feature>
<feature type="compositionally biased region" description="Polar residues" evidence="1">
    <location>
        <begin position="1325"/>
        <end position="1339"/>
    </location>
</feature>
<feature type="compositionally biased region" description="Polar residues" evidence="1">
    <location>
        <begin position="1583"/>
        <end position="1599"/>
    </location>
</feature>
<dbReference type="PANTHER" id="PTHR38004">
    <property type="entry name" value="PROLINE-RICH PROTEIN 33"/>
    <property type="match status" value="1"/>
</dbReference>
<organism evidence="2 3">
    <name type="scientific">Lates calcarifer</name>
    <name type="common">Barramundi</name>
    <name type="synonym">Holocentrus calcarifer</name>
    <dbReference type="NCBI Taxonomy" id="8187"/>
    <lineage>
        <taxon>Eukaryota</taxon>
        <taxon>Metazoa</taxon>
        <taxon>Chordata</taxon>
        <taxon>Craniata</taxon>
        <taxon>Vertebrata</taxon>
        <taxon>Euteleostomi</taxon>
        <taxon>Actinopterygii</taxon>
        <taxon>Neopterygii</taxon>
        <taxon>Teleostei</taxon>
        <taxon>Neoteleostei</taxon>
        <taxon>Acanthomorphata</taxon>
        <taxon>Carangaria</taxon>
        <taxon>Carangaria incertae sedis</taxon>
        <taxon>Centropomidae</taxon>
        <taxon>Lates</taxon>
    </lineage>
</organism>
<dbReference type="Pfam" id="PF15485">
    <property type="entry name" value="DUF4643"/>
    <property type="match status" value="1"/>
</dbReference>
<evidence type="ECO:0000256" key="1">
    <source>
        <dbReference type="SAM" id="MobiDB-lite"/>
    </source>
</evidence>
<dbReference type="InterPro" id="IPR028004">
    <property type="entry name" value="DUF4643"/>
</dbReference>
<feature type="compositionally biased region" description="Polar residues" evidence="1">
    <location>
        <begin position="1307"/>
        <end position="1318"/>
    </location>
</feature>
<name>A0AAJ7PU36_LATCA</name>
<feature type="region of interest" description="Disordered" evidence="1">
    <location>
        <begin position="1747"/>
        <end position="1878"/>
    </location>
</feature>
<feature type="compositionally biased region" description="Polar residues" evidence="1">
    <location>
        <begin position="1074"/>
        <end position="1092"/>
    </location>
</feature>
<feature type="compositionally biased region" description="Polar residues" evidence="1">
    <location>
        <begin position="1624"/>
        <end position="1638"/>
    </location>
</feature>
<feature type="region of interest" description="Disordered" evidence="1">
    <location>
        <begin position="1070"/>
        <end position="1092"/>
    </location>
</feature>
<dbReference type="KEGG" id="lcf:108887755"/>
<feature type="compositionally biased region" description="Polar residues" evidence="1">
    <location>
        <begin position="110"/>
        <end position="128"/>
    </location>
</feature>
<feature type="compositionally biased region" description="Polar residues" evidence="1">
    <location>
        <begin position="1675"/>
        <end position="1687"/>
    </location>
</feature>
<feature type="compositionally biased region" description="Basic residues" evidence="1">
    <location>
        <begin position="35"/>
        <end position="46"/>
    </location>
</feature>
<proteinExistence type="predicted"/>